<gene>
    <name evidence="2" type="ORF">AKJ41_04000</name>
</gene>
<evidence type="ECO:0000313" key="3">
    <source>
        <dbReference type="Proteomes" id="UP000070344"/>
    </source>
</evidence>
<organism evidence="2 3">
    <name type="scientific">candidate division MSBL1 archaeon SCGC-AAA259O05</name>
    <dbReference type="NCBI Taxonomy" id="1698271"/>
    <lineage>
        <taxon>Archaea</taxon>
        <taxon>Methanobacteriati</taxon>
        <taxon>Methanobacteriota</taxon>
        <taxon>candidate division MSBL1</taxon>
    </lineage>
</organism>
<keyword evidence="3" id="KW-1185">Reference proteome</keyword>
<sequence>MKILIGDKGNVDFDEPVEMTKEQKDRFLQFLGSIFSVVEERRVSESRSDRMGDKVFRRKWTIDEYAVLLETEGTSKVAERLGRTWMSVDIQRGSFLPSYMAWAEKKGVDLVQENRKELIEEFLRDKQFVKEARKERRKSLRKLEKELESMEKREKELDIDFLRDEKVITEEDFSKNVWLELQWWCGRRASGQNLQSPLPVPWRPLLVCGLCRVSKSFTCVIIFFYAEKDGEKLYRKKYSDKSLLFGNYLIGFYHVFKIFHRSVMEEGFDNFPPCRVNSVRQKLLNFLFEERGKNFTPFIVCFFADFWLARNVQHVFGNFMTLDNHFVKGVAKQAAPSRG</sequence>
<dbReference type="Proteomes" id="UP000070344">
    <property type="component" value="Unassembled WGS sequence"/>
</dbReference>
<keyword evidence="1" id="KW-0175">Coiled coil</keyword>
<feature type="coiled-coil region" evidence="1">
    <location>
        <begin position="126"/>
        <end position="160"/>
    </location>
</feature>
<name>A0A133V245_9EURY</name>
<proteinExistence type="predicted"/>
<accession>A0A133V245</accession>
<dbReference type="AlphaFoldDB" id="A0A133V245"/>
<comment type="caution">
    <text evidence="2">The sequence shown here is derived from an EMBL/GenBank/DDBJ whole genome shotgun (WGS) entry which is preliminary data.</text>
</comment>
<reference evidence="2 3" key="1">
    <citation type="journal article" date="2016" name="Sci. Rep.">
        <title>Metabolic traits of an uncultured archaeal lineage -MSBL1- from brine pools of the Red Sea.</title>
        <authorList>
            <person name="Mwirichia R."/>
            <person name="Alam I."/>
            <person name="Rashid M."/>
            <person name="Vinu M."/>
            <person name="Ba-Alawi W."/>
            <person name="Anthony Kamau A."/>
            <person name="Kamanda Ngugi D."/>
            <person name="Goker M."/>
            <person name="Klenk H.P."/>
            <person name="Bajic V."/>
            <person name="Stingl U."/>
        </authorList>
    </citation>
    <scope>NUCLEOTIDE SEQUENCE [LARGE SCALE GENOMIC DNA]</scope>
    <source>
        <strain evidence="2">SCGC-AAA259O05</strain>
    </source>
</reference>
<evidence type="ECO:0000256" key="1">
    <source>
        <dbReference type="SAM" id="Coils"/>
    </source>
</evidence>
<evidence type="ECO:0000313" key="2">
    <source>
        <dbReference type="EMBL" id="KXB00509.1"/>
    </source>
</evidence>
<dbReference type="EMBL" id="LHXV01000047">
    <property type="protein sequence ID" value="KXB00509.1"/>
    <property type="molecule type" value="Genomic_DNA"/>
</dbReference>
<protein>
    <submittedName>
        <fullName evidence="2">Uncharacterized protein</fullName>
    </submittedName>
</protein>